<sequence>MAVGNLYYKIAAYTRMPTDDGLGNTVSEWDEQFQCRAAYHHLRGGESVMAARLQGKHTQIISVRSSSQTRQITTDWQVRDVRTDDVFNIRDVTHETDRAWISLLVEKGVA</sequence>
<gene>
    <name evidence="1" type="ORF">JJB09_18580</name>
</gene>
<accession>A0A937CNQ7</accession>
<dbReference type="AlphaFoldDB" id="A0A937CNQ7"/>
<dbReference type="Gene3D" id="2.40.10.270">
    <property type="entry name" value="Bacteriophage SPP1 head-tail adaptor protein"/>
    <property type="match status" value="1"/>
</dbReference>
<name>A0A937CNQ7_9HYPH</name>
<dbReference type="InterPro" id="IPR008767">
    <property type="entry name" value="Phage_SPP1_head-tail_adaptor"/>
</dbReference>
<dbReference type="InterPro" id="IPR038666">
    <property type="entry name" value="SSP1_head-tail_sf"/>
</dbReference>
<dbReference type="NCBIfam" id="TIGR01563">
    <property type="entry name" value="gp16_SPP1"/>
    <property type="match status" value="1"/>
</dbReference>
<dbReference type="Proteomes" id="UP000633219">
    <property type="component" value="Unassembled WGS sequence"/>
</dbReference>
<organism evidence="1 2">
    <name type="scientific">Rhizobium setariae</name>
    <dbReference type="NCBI Taxonomy" id="2801340"/>
    <lineage>
        <taxon>Bacteria</taxon>
        <taxon>Pseudomonadati</taxon>
        <taxon>Pseudomonadota</taxon>
        <taxon>Alphaproteobacteria</taxon>
        <taxon>Hyphomicrobiales</taxon>
        <taxon>Rhizobiaceae</taxon>
        <taxon>Rhizobium/Agrobacterium group</taxon>
        <taxon>Rhizobium</taxon>
    </lineage>
</organism>
<comment type="caution">
    <text evidence="1">The sequence shown here is derived from an EMBL/GenBank/DDBJ whole genome shotgun (WGS) entry which is preliminary data.</text>
</comment>
<dbReference type="Pfam" id="PF05521">
    <property type="entry name" value="Phage_HCP"/>
    <property type="match status" value="1"/>
</dbReference>
<keyword evidence="2" id="KW-1185">Reference proteome</keyword>
<dbReference type="EMBL" id="JAEQNC010000010">
    <property type="protein sequence ID" value="MBL0374031.1"/>
    <property type="molecule type" value="Genomic_DNA"/>
</dbReference>
<reference evidence="1" key="1">
    <citation type="submission" date="2021-01" db="EMBL/GenBank/DDBJ databases">
        <title>Rhizobium sp. strain KVB221 16S ribosomal RNA gene Genome sequencing and assembly.</title>
        <authorList>
            <person name="Kang M."/>
        </authorList>
    </citation>
    <scope>NUCLEOTIDE SEQUENCE</scope>
    <source>
        <strain evidence="1">KVB221</strain>
    </source>
</reference>
<proteinExistence type="predicted"/>
<evidence type="ECO:0000313" key="1">
    <source>
        <dbReference type="EMBL" id="MBL0374031.1"/>
    </source>
</evidence>
<dbReference type="RefSeq" id="WP_201661570.1">
    <property type="nucleotide sequence ID" value="NZ_JAEQNC010000010.1"/>
</dbReference>
<protein>
    <submittedName>
        <fullName evidence="1">Phage head closure protein</fullName>
    </submittedName>
</protein>
<evidence type="ECO:0000313" key="2">
    <source>
        <dbReference type="Proteomes" id="UP000633219"/>
    </source>
</evidence>